<protein>
    <submittedName>
        <fullName evidence="2">Uncharacterized protein</fullName>
    </submittedName>
</protein>
<proteinExistence type="predicted"/>
<dbReference type="EMBL" id="VSRR010059093">
    <property type="protein sequence ID" value="MPC82191.1"/>
    <property type="molecule type" value="Genomic_DNA"/>
</dbReference>
<gene>
    <name evidence="2" type="ORF">E2C01_076839</name>
</gene>
<keyword evidence="3" id="KW-1185">Reference proteome</keyword>
<comment type="caution">
    <text evidence="2">The sequence shown here is derived from an EMBL/GenBank/DDBJ whole genome shotgun (WGS) entry which is preliminary data.</text>
</comment>
<feature type="region of interest" description="Disordered" evidence="1">
    <location>
        <begin position="1"/>
        <end position="80"/>
    </location>
</feature>
<name>A0A5B7I9S7_PORTR</name>
<sequence length="80" mass="8881">MNDIRTGHITNRSDKDEGIRQQPARGSHDGPGRLGGRPGPRHYPTQRWERDEAAREEHPATQPPQPVSQPPQPTTSANQA</sequence>
<organism evidence="2 3">
    <name type="scientific">Portunus trituberculatus</name>
    <name type="common">Swimming crab</name>
    <name type="synonym">Neptunus trituberculatus</name>
    <dbReference type="NCBI Taxonomy" id="210409"/>
    <lineage>
        <taxon>Eukaryota</taxon>
        <taxon>Metazoa</taxon>
        <taxon>Ecdysozoa</taxon>
        <taxon>Arthropoda</taxon>
        <taxon>Crustacea</taxon>
        <taxon>Multicrustacea</taxon>
        <taxon>Malacostraca</taxon>
        <taxon>Eumalacostraca</taxon>
        <taxon>Eucarida</taxon>
        <taxon>Decapoda</taxon>
        <taxon>Pleocyemata</taxon>
        <taxon>Brachyura</taxon>
        <taxon>Eubrachyura</taxon>
        <taxon>Portunoidea</taxon>
        <taxon>Portunidae</taxon>
        <taxon>Portuninae</taxon>
        <taxon>Portunus</taxon>
    </lineage>
</organism>
<dbReference type="AlphaFoldDB" id="A0A5B7I9S7"/>
<evidence type="ECO:0000313" key="2">
    <source>
        <dbReference type="EMBL" id="MPC82191.1"/>
    </source>
</evidence>
<reference evidence="2 3" key="1">
    <citation type="submission" date="2019-05" db="EMBL/GenBank/DDBJ databases">
        <title>Another draft genome of Portunus trituberculatus and its Hox gene families provides insights of decapod evolution.</title>
        <authorList>
            <person name="Jeong J.-H."/>
            <person name="Song I."/>
            <person name="Kim S."/>
            <person name="Choi T."/>
            <person name="Kim D."/>
            <person name="Ryu S."/>
            <person name="Kim W."/>
        </authorList>
    </citation>
    <scope>NUCLEOTIDE SEQUENCE [LARGE SCALE GENOMIC DNA]</scope>
    <source>
        <tissue evidence="2">Muscle</tissue>
    </source>
</reference>
<accession>A0A5B7I9S7</accession>
<feature type="compositionally biased region" description="Basic and acidic residues" evidence="1">
    <location>
        <begin position="47"/>
        <end position="59"/>
    </location>
</feature>
<dbReference type="Proteomes" id="UP000324222">
    <property type="component" value="Unassembled WGS sequence"/>
</dbReference>
<evidence type="ECO:0000256" key="1">
    <source>
        <dbReference type="SAM" id="MobiDB-lite"/>
    </source>
</evidence>
<evidence type="ECO:0000313" key="3">
    <source>
        <dbReference type="Proteomes" id="UP000324222"/>
    </source>
</evidence>
<feature type="compositionally biased region" description="Pro residues" evidence="1">
    <location>
        <begin position="61"/>
        <end position="73"/>
    </location>
</feature>